<evidence type="ECO:0000313" key="6">
    <source>
        <dbReference type="Proteomes" id="UP000816034"/>
    </source>
</evidence>
<sequence length="362" mass="40931">MHGQIKVSSALNVGTTVTILLPLENTLNDSSEVISEILRGDDVKDMHVLVIDDDECFQNVLQSYLKLFHKVRKIDCISSVESLATQSLLDTSSVKVIFVSESDYSRATQILSSMSNKDHTIVTIPTIFKGSQRSYSNLKYLTKPVKFPELVDVLSNDKILLKENSAKLSLCDGYVATPSRDHHDDEVWNESRTAKTQVSSQDLNLSTSTIRMHEPSTQNSMKNIPFDFGSNSVLIADDNAVNRKVLVKMLQIIGFKDIDTSNDGMECFEKFKQKSYHLVLLDCFMPILSGREACEMIRNLEKQTQVKRRVPIIAITANTWEPRDTLLSQGFDDVVYKPVILEQFQQLLLKHLDHSSSQQQQL</sequence>
<dbReference type="SMART" id="SM00448">
    <property type="entry name" value="REC"/>
    <property type="match status" value="1"/>
</dbReference>
<dbReference type="Proteomes" id="UP000816034">
    <property type="component" value="Unassembled WGS sequence"/>
</dbReference>
<dbReference type="EMBL" id="PYSW02000023">
    <property type="protein sequence ID" value="KAG2382650.1"/>
    <property type="molecule type" value="Genomic_DNA"/>
</dbReference>
<accession>A0AA88GRB0</accession>
<evidence type="ECO:0000259" key="4">
    <source>
        <dbReference type="PROSITE" id="PS50110"/>
    </source>
</evidence>
<name>A0AA88GRB0_NAELO</name>
<protein>
    <recommendedName>
        <fullName evidence="4">Response regulatory domain-containing protein</fullName>
    </recommendedName>
</protein>
<dbReference type="RefSeq" id="XP_044548329.1">
    <property type="nucleotide sequence ID" value="XM_044694958.1"/>
</dbReference>
<dbReference type="CDD" id="cd17546">
    <property type="entry name" value="REC_hyHK_CKI1_RcsC-like"/>
    <property type="match status" value="1"/>
</dbReference>
<dbReference type="PANTHER" id="PTHR45339">
    <property type="entry name" value="HYBRID SIGNAL TRANSDUCTION HISTIDINE KINASE J"/>
    <property type="match status" value="1"/>
</dbReference>
<dbReference type="PANTHER" id="PTHR45339:SF1">
    <property type="entry name" value="HYBRID SIGNAL TRANSDUCTION HISTIDINE KINASE J"/>
    <property type="match status" value="1"/>
</dbReference>
<dbReference type="AlphaFoldDB" id="A0AA88GRB0"/>
<organism evidence="5 6">
    <name type="scientific">Naegleria lovaniensis</name>
    <name type="common">Amoeba</name>
    <dbReference type="NCBI Taxonomy" id="51637"/>
    <lineage>
        <taxon>Eukaryota</taxon>
        <taxon>Discoba</taxon>
        <taxon>Heterolobosea</taxon>
        <taxon>Tetramitia</taxon>
        <taxon>Eutetramitia</taxon>
        <taxon>Vahlkampfiidae</taxon>
        <taxon>Naegleria</taxon>
    </lineage>
</organism>
<evidence type="ECO:0000256" key="2">
    <source>
        <dbReference type="ARBA" id="ARBA00023012"/>
    </source>
</evidence>
<evidence type="ECO:0000313" key="5">
    <source>
        <dbReference type="EMBL" id="KAG2382650.1"/>
    </source>
</evidence>
<keyword evidence="2" id="KW-0902">Two-component regulatory system</keyword>
<keyword evidence="6" id="KW-1185">Reference proteome</keyword>
<feature type="modified residue" description="4-aspartylphosphate" evidence="3">
    <location>
        <position position="282"/>
    </location>
</feature>
<evidence type="ECO:0000256" key="3">
    <source>
        <dbReference type="PROSITE-ProRule" id="PRU00169"/>
    </source>
</evidence>
<evidence type="ECO:0000256" key="1">
    <source>
        <dbReference type="ARBA" id="ARBA00022553"/>
    </source>
</evidence>
<dbReference type="PROSITE" id="PS50110">
    <property type="entry name" value="RESPONSE_REGULATORY"/>
    <property type="match status" value="1"/>
</dbReference>
<dbReference type="Gene3D" id="3.40.50.2300">
    <property type="match status" value="1"/>
</dbReference>
<dbReference type="GO" id="GO:0000160">
    <property type="term" value="P:phosphorelay signal transduction system"/>
    <property type="evidence" value="ECO:0007669"/>
    <property type="project" value="UniProtKB-KW"/>
</dbReference>
<gene>
    <name evidence="5" type="ORF">C9374_005230</name>
</gene>
<proteinExistence type="predicted"/>
<reference evidence="5 6" key="1">
    <citation type="journal article" date="2018" name="BMC Genomics">
        <title>The genome of Naegleria lovaniensis, the basis for a comparative approach to unravel pathogenicity factors of the human pathogenic amoeba N. fowleri.</title>
        <authorList>
            <person name="Liechti N."/>
            <person name="Schurch N."/>
            <person name="Bruggmann R."/>
            <person name="Wittwer M."/>
        </authorList>
    </citation>
    <scope>NUCLEOTIDE SEQUENCE [LARGE SCALE GENOMIC DNA]</scope>
    <source>
        <strain evidence="5 6">ATCC 30569</strain>
    </source>
</reference>
<keyword evidence="1 3" id="KW-0597">Phosphoprotein</keyword>
<dbReference type="InterPro" id="IPR011006">
    <property type="entry name" value="CheY-like_superfamily"/>
</dbReference>
<dbReference type="SUPFAM" id="SSF52172">
    <property type="entry name" value="CheY-like"/>
    <property type="match status" value="2"/>
</dbReference>
<comment type="caution">
    <text evidence="5">The sequence shown here is derived from an EMBL/GenBank/DDBJ whole genome shotgun (WGS) entry which is preliminary data.</text>
</comment>
<dbReference type="InterPro" id="IPR001789">
    <property type="entry name" value="Sig_transdc_resp-reg_receiver"/>
</dbReference>
<dbReference type="GeneID" id="68097685"/>
<dbReference type="Pfam" id="PF00072">
    <property type="entry name" value="Response_reg"/>
    <property type="match status" value="1"/>
</dbReference>
<feature type="domain" description="Response regulatory" evidence="4">
    <location>
        <begin position="232"/>
        <end position="352"/>
    </location>
</feature>